<evidence type="ECO:0000256" key="1">
    <source>
        <dbReference type="SAM" id="MobiDB-lite"/>
    </source>
</evidence>
<dbReference type="EMBL" id="LAZR01016869">
    <property type="protein sequence ID" value="KKM02665.1"/>
    <property type="molecule type" value="Genomic_DNA"/>
</dbReference>
<reference evidence="3" key="1">
    <citation type="journal article" date="2015" name="Nature">
        <title>Complex archaea that bridge the gap between prokaryotes and eukaryotes.</title>
        <authorList>
            <person name="Spang A."/>
            <person name="Saw J.H."/>
            <person name="Jorgensen S.L."/>
            <person name="Zaremba-Niedzwiedzka K."/>
            <person name="Martijn J."/>
            <person name="Lind A.E."/>
            <person name="van Eijk R."/>
            <person name="Schleper C."/>
            <person name="Guy L."/>
            <person name="Ettema T.J."/>
        </authorList>
    </citation>
    <scope>NUCLEOTIDE SEQUENCE</scope>
</reference>
<comment type="caution">
    <text evidence="3">The sequence shown here is derived from an EMBL/GenBank/DDBJ whole genome shotgun (WGS) entry which is preliminary data.</text>
</comment>
<feature type="region of interest" description="Disordered" evidence="1">
    <location>
        <begin position="1"/>
        <end position="38"/>
    </location>
</feature>
<dbReference type="AlphaFoldDB" id="A0A0F9GV03"/>
<sequence>MPAPWLTQALGPSPAPRTVRTTSRPSPTMSAGGGSSGQPLDINALLQSLQGQYDTANAAGLERYQNLLSTAGGVSDRVLGEGGVLDQQKNLMSGYGQTASREIGERETAALAESEQDLVTRGLGNTTIRGTARRGIRADTEKARGALTENIAGQQAGLFCGPLYTFYKAMHAVRLSARLSAATGRKVIPLFWIASD</sequence>
<gene>
    <name evidence="3" type="ORF">LCGC14_1782140</name>
</gene>
<evidence type="ECO:0000313" key="3">
    <source>
        <dbReference type="EMBL" id="KKM02665.1"/>
    </source>
</evidence>
<dbReference type="InterPro" id="IPR055398">
    <property type="entry name" value="Rossmann-like_BshC"/>
</dbReference>
<proteinExistence type="predicted"/>
<protein>
    <recommendedName>
        <fullName evidence="2">Bacillithiol biosynthesis BshC N-terminal Rossmann-like domain-containing protein</fullName>
    </recommendedName>
</protein>
<name>A0A0F9GV03_9ZZZZ</name>
<accession>A0A0F9GV03</accession>
<organism evidence="3">
    <name type="scientific">marine sediment metagenome</name>
    <dbReference type="NCBI Taxonomy" id="412755"/>
    <lineage>
        <taxon>unclassified sequences</taxon>
        <taxon>metagenomes</taxon>
        <taxon>ecological metagenomes</taxon>
    </lineage>
</organism>
<feature type="domain" description="Bacillithiol biosynthesis BshC N-terminal Rossmann-like" evidence="2">
    <location>
        <begin position="151"/>
        <end position="196"/>
    </location>
</feature>
<dbReference type="Pfam" id="PF10079">
    <property type="entry name" value="Rossmann-like_BshC"/>
    <property type="match status" value="1"/>
</dbReference>
<evidence type="ECO:0000259" key="2">
    <source>
        <dbReference type="Pfam" id="PF10079"/>
    </source>
</evidence>
<feature type="non-terminal residue" evidence="3">
    <location>
        <position position="196"/>
    </location>
</feature>
<feature type="compositionally biased region" description="Low complexity" evidence="1">
    <location>
        <begin position="16"/>
        <end position="30"/>
    </location>
</feature>